<dbReference type="GO" id="GO:0006312">
    <property type="term" value="P:mitotic recombination"/>
    <property type="evidence" value="ECO:0007669"/>
    <property type="project" value="TreeGrafter"/>
</dbReference>
<dbReference type="SUPFAM" id="SSF48334">
    <property type="entry name" value="DNA repair protein MutS, domain III"/>
    <property type="match status" value="1"/>
</dbReference>
<dbReference type="FunFam" id="3.40.1170.10:FF:000004">
    <property type="entry name" value="DNA mismatch repair protein"/>
    <property type="match status" value="1"/>
</dbReference>
<evidence type="ECO:0000256" key="6">
    <source>
        <dbReference type="ARBA" id="ARBA00023125"/>
    </source>
</evidence>
<evidence type="ECO:0000256" key="4">
    <source>
        <dbReference type="ARBA" id="ARBA00022763"/>
    </source>
</evidence>
<dbReference type="InterPro" id="IPR045076">
    <property type="entry name" value="MutS"/>
</dbReference>
<evidence type="ECO:0000256" key="3">
    <source>
        <dbReference type="ARBA" id="ARBA00022741"/>
    </source>
</evidence>
<dbReference type="Pfam" id="PF00488">
    <property type="entry name" value="MutS_V"/>
    <property type="match status" value="1"/>
</dbReference>
<protein>
    <recommendedName>
        <fullName evidence="9">DNA mismatch repair protein</fullName>
    </recommendedName>
</protein>
<feature type="compositionally biased region" description="Pro residues" evidence="11">
    <location>
        <begin position="16"/>
        <end position="45"/>
    </location>
</feature>
<evidence type="ECO:0000256" key="2">
    <source>
        <dbReference type="ARBA" id="ARBA00007094"/>
    </source>
</evidence>
<dbReference type="EMBL" id="JARYMX010000004">
    <property type="protein sequence ID" value="KAJ9553145.1"/>
    <property type="molecule type" value="Genomic_DNA"/>
</dbReference>
<organism evidence="13 14">
    <name type="scientific">Centaurea solstitialis</name>
    <name type="common">yellow star-thistle</name>
    <dbReference type="NCBI Taxonomy" id="347529"/>
    <lineage>
        <taxon>Eukaryota</taxon>
        <taxon>Viridiplantae</taxon>
        <taxon>Streptophyta</taxon>
        <taxon>Embryophyta</taxon>
        <taxon>Tracheophyta</taxon>
        <taxon>Spermatophyta</taxon>
        <taxon>Magnoliopsida</taxon>
        <taxon>eudicotyledons</taxon>
        <taxon>Gunneridae</taxon>
        <taxon>Pentapetalae</taxon>
        <taxon>asterids</taxon>
        <taxon>campanulids</taxon>
        <taxon>Asterales</taxon>
        <taxon>Asteraceae</taxon>
        <taxon>Carduoideae</taxon>
        <taxon>Cardueae</taxon>
        <taxon>Centaureinae</taxon>
        <taxon>Centaurea</taxon>
    </lineage>
</organism>
<dbReference type="InterPro" id="IPR000432">
    <property type="entry name" value="DNA_mismatch_repair_MutS_C"/>
</dbReference>
<dbReference type="Proteomes" id="UP001172457">
    <property type="component" value="Chromosome 4"/>
</dbReference>
<dbReference type="FunFam" id="1.10.1420.10:FF:000004">
    <property type="entry name" value="DNA mismatch repair protein Msh3"/>
    <property type="match status" value="1"/>
</dbReference>
<keyword evidence="5 9" id="KW-0067">ATP-binding</keyword>
<dbReference type="Gene3D" id="1.10.1420.10">
    <property type="match status" value="3"/>
</dbReference>
<dbReference type="SMART" id="SM00533">
    <property type="entry name" value="MUTSd"/>
    <property type="match status" value="1"/>
</dbReference>
<reference evidence="13" key="1">
    <citation type="submission" date="2023-03" db="EMBL/GenBank/DDBJ databases">
        <title>Chromosome-scale reference genome and RAD-based genetic map of yellow starthistle (Centaurea solstitialis) reveal putative structural variation and QTLs associated with invader traits.</title>
        <authorList>
            <person name="Reatini B."/>
            <person name="Cang F.A."/>
            <person name="Jiang Q."/>
            <person name="Mckibben M.T.W."/>
            <person name="Barker M.S."/>
            <person name="Rieseberg L.H."/>
            <person name="Dlugosch K.M."/>
        </authorList>
    </citation>
    <scope>NUCLEOTIDE SEQUENCE</scope>
    <source>
        <strain evidence="13">CAN-66</strain>
        <tissue evidence="13">Leaf</tissue>
    </source>
</reference>
<evidence type="ECO:0000256" key="8">
    <source>
        <dbReference type="ARBA" id="ARBA00023242"/>
    </source>
</evidence>
<comment type="similarity">
    <text evidence="2">Belongs to the DNA mismatch repair MutS family. MSH3 subfamily.</text>
</comment>
<evidence type="ECO:0000313" key="13">
    <source>
        <dbReference type="EMBL" id="KAJ9553145.1"/>
    </source>
</evidence>
<comment type="function">
    <text evidence="9 10">Component of the post-replicative DNA mismatch repair system (MMR).</text>
</comment>
<evidence type="ECO:0000256" key="1">
    <source>
        <dbReference type="ARBA" id="ARBA00004123"/>
    </source>
</evidence>
<dbReference type="FunFam" id="3.30.420.110:FF:000010">
    <property type="entry name" value="DNA mismatch repair protein"/>
    <property type="match status" value="1"/>
</dbReference>
<dbReference type="Gene3D" id="3.40.1170.10">
    <property type="entry name" value="DNA repair protein MutS, domain I"/>
    <property type="match status" value="1"/>
</dbReference>
<evidence type="ECO:0000256" key="7">
    <source>
        <dbReference type="ARBA" id="ARBA00023204"/>
    </source>
</evidence>
<dbReference type="Pfam" id="PF01624">
    <property type="entry name" value="MutS_I"/>
    <property type="match status" value="1"/>
</dbReference>
<dbReference type="Gene3D" id="3.30.420.110">
    <property type="entry name" value="MutS, connector domain"/>
    <property type="match status" value="1"/>
</dbReference>
<dbReference type="Gene3D" id="3.40.50.300">
    <property type="entry name" value="P-loop containing nucleotide triphosphate hydrolases"/>
    <property type="match status" value="1"/>
</dbReference>
<dbReference type="Pfam" id="PF05192">
    <property type="entry name" value="MutS_III"/>
    <property type="match status" value="1"/>
</dbReference>
<evidence type="ECO:0000256" key="11">
    <source>
        <dbReference type="SAM" id="MobiDB-lite"/>
    </source>
</evidence>
<dbReference type="PANTHER" id="PTHR11361">
    <property type="entry name" value="DNA MISMATCH REPAIR PROTEIN MUTS FAMILY MEMBER"/>
    <property type="match status" value="1"/>
</dbReference>
<accession>A0AA38WI52</accession>
<dbReference type="GO" id="GO:0006298">
    <property type="term" value="P:mismatch repair"/>
    <property type="evidence" value="ECO:0007669"/>
    <property type="project" value="InterPro"/>
</dbReference>
<dbReference type="Pfam" id="PF05188">
    <property type="entry name" value="MutS_II"/>
    <property type="match status" value="1"/>
</dbReference>
<keyword evidence="6 9" id="KW-0238">DNA-binding</keyword>
<keyword evidence="3 9" id="KW-0547">Nucleotide-binding</keyword>
<keyword evidence="4 9" id="KW-0227">DNA damage</keyword>
<dbReference type="InterPro" id="IPR036678">
    <property type="entry name" value="MutS_con_dom_sf"/>
</dbReference>
<sequence>MKKKKQQVISRFFAPKPKPSSSPPSSPPPPPPPPSLRNPSTPPPKISATVTFSPLKRLRTSHLLSPPNKTPRLSSNSDHLPEPSTNPTPNPSLHQKFLNKLLEPSHDDNAVSTSNPPLSVNPKYTPLEQQVVELKSKYKDVLLMVEVGYRFRFFGQDAENAARVLGIYAHMDHNFLTASVPTFRLNFHVRRLVSAGYKVGVVKQTETATIKAHGSNKLGPFCRGLSALYTKATLEAAEDVGEGDEGCGSCNNYLVCVVEKEIGGEKSGIDVRIGIVAVEISTGDVVYGEFDDNLLRSGIEAKIVSLSPAELLLGDPLSKLTKKLLVAYAGPASNVRLERVSRDRYAEGGALAEVLSLYDKLGDGDLNDNVQVEYVEVEEKTKRELAIKAIMGMPDLAVQALALTIDHLKQFGFERILCLGASFRPFSNNVEMTLSANAIQQLEVLKNNSNGSESGSLLERMNHTLTISGSRLLRHWGLLIGSHLMIQVSHPLRDRNMINARLDAISEILESMGSHNTYSDGGYERTKLHPLLNSVLTNLGRSPDIQRGITRIFHRTATASEVMDLFCYLISLADNLKAHVEKLFGKKYLELIDTFITVIQAILVSAKQLQKLQVEEEDKSDRLQANTLRSPLLKKLILTASSTNIISSTSRLLSALNKEAAEQRDLPNLFVVSEGAFQEIATARTKVNLAKEKLDLLIELYRKKLRNQKLEFTSVSGTTHLIELPLDVKVPSNWVKVNSTKKAIRYHAPEVLTALDDLSLANEELLLVCRSAWQNFLNEFSHYYSEFQAAVQALAALDCLHSLALLARNKVMETMLQDSFVPNDTSLHADGEYCQIVTGPNMGGKSCYIRQVALIAIMAQVGSFVPASSVKLHVLDGIYTRMGASDSIQQGRSTFLEELGEASHILESCTGQSLVILDELGRGTSTHDGVAIAYATLYYLLEHKRCMLLFVTHYPEIVKMAKGLSGRMGSYHVSYLTSQKDEPKGENCDYQDVVYLYKLVPGVSERSFGFKVAQLAQLPLSCINRASVMAMELEDAVSKRGENRWTLKVLEESGGNVEAGDVKGYKDMFSNLDLAAVSQDVDPAKSFQCLRTARSLALELMNRCCNDEELKINGQVYDGKLVVKEVEI</sequence>
<keyword evidence="8" id="KW-0539">Nucleus</keyword>
<dbReference type="PANTHER" id="PTHR11361:SF122">
    <property type="entry name" value="DNA MISMATCH REPAIR PROTEIN MSH3"/>
    <property type="match status" value="1"/>
</dbReference>
<dbReference type="GO" id="GO:0005524">
    <property type="term" value="F:ATP binding"/>
    <property type="evidence" value="ECO:0007669"/>
    <property type="project" value="UniProtKB-UniRule"/>
</dbReference>
<comment type="caution">
    <text evidence="13">The sequence shown here is derived from an EMBL/GenBank/DDBJ whole genome shotgun (WGS) entry which is preliminary data.</text>
</comment>
<dbReference type="InterPro" id="IPR027417">
    <property type="entry name" value="P-loop_NTPase"/>
</dbReference>
<dbReference type="InterPro" id="IPR007861">
    <property type="entry name" value="DNA_mismatch_repair_MutS_clamp"/>
</dbReference>
<keyword evidence="7 9" id="KW-0234">DNA repair</keyword>
<feature type="region of interest" description="Disordered" evidence="11">
    <location>
        <begin position="1"/>
        <end position="94"/>
    </location>
</feature>
<dbReference type="SUPFAM" id="SSF52540">
    <property type="entry name" value="P-loop containing nucleoside triphosphate hydrolases"/>
    <property type="match status" value="1"/>
</dbReference>
<dbReference type="InterPro" id="IPR017261">
    <property type="entry name" value="DNA_mismatch_repair_MutS/MSH"/>
</dbReference>
<dbReference type="PIRSF" id="PIRSF037677">
    <property type="entry name" value="DNA_mis_repair_Msh6"/>
    <property type="match status" value="1"/>
</dbReference>
<evidence type="ECO:0000259" key="12">
    <source>
        <dbReference type="PROSITE" id="PS00486"/>
    </source>
</evidence>
<evidence type="ECO:0000256" key="10">
    <source>
        <dbReference type="RuleBase" id="RU003756"/>
    </source>
</evidence>
<dbReference type="SMART" id="SM00534">
    <property type="entry name" value="MUTSac"/>
    <property type="match status" value="1"/>
</dbReference>
<dbReference type="GO" id="GO:0005634">
    <property type="term" value="C:nucleus"/>
    <property type="evidence" value="ECO:0007669"/>
    <property type="project" value="UniProtKB-SubCell"/>
</dbReference>
<keyword evidence="14" id="KW-1185">Reference proteome</keyword>
<dbReference type="GO" id="GO:0030983">
    <property type="term" value="F:mismatched DNA binding"/>
    <property type="evidence" value="ECO:0007669"/>
    <property type="project" value="UniProtKB-UniRule"/>
</dbReference>
<dbReference type="InterPro" id="IPR007695">
    <property type="entry name" value="DNA_mismatch_repair_MutS-lik_N"/>
</dbReference>
<gene>
    <name evidence="13" type="ORF">OSB04_017190</name>
</gene>
<dbReference type="AlphaFoldDB" id="A0AA38WI52"/>
<dbReference type="InterPro" id="IPR016151">
    <property type="entry name" value="DNA_mismatch_repair_MutS_N"/>
</dbReference>
<proteinExistence type="inferred from homology"/>
<dbReference type="SUPFAM" id="SSF53150">
    <property type="entry name" value="DNA repair protein MutS, domain II"/>
    <property type="match status" value="1"/>
</dbReference>
<evidence type="ECO:0000256" key="9">
    <source>
        <dbReference type="PIRNR" id="PIRNR037677"/>
    </source>
</evidence>
<evidence type="ECO:0000256" key="5">
    <source>
        <dbReference type="ARBA" id="ARBA00022840"/>
    </source>
</evidence>
<dbReference type="GO" id="GO:0140664">
    <property type="term" value="F:ATP-dependent DNA damage sensor activity"/>
    <property type="evidence" value="ECO:0007669"/>
    <property type="project" value="InterPro"/>
</dbReference>
<dbReference type="Pfam" id="PF05190">
    <property type="entry name" value="MutS_IV"/>
    <property type="match status" value="1"/>
</dbReference>
<dbReference type="SUPFAM" id="SSF55271">
    <property type="entry name" value="DNA repair protein MutS, domain I"/>
    <property type="match status" value="1"/>
</dbReference>
<dbReference type="InterPro" id="IPR036187">
    <property type="entry name" value="DNA_mismatch_repair_MutS_sf"/>
</dbReference>
<feature type="domain" description="DNA mismatch repair proteins mutS family" evidence="12">
    <location>
        <begin position="913"/>
        <end position="929"/>
    </location>
</feature>
<evidence type="ECO:0000313" key="14">
    <source>
        <dbReference type="Proteomes" id="UP001172457"/>
    </source>
</evidence>
<dbReference type="PROSITE" id="PS00486">
    <property type="entry name" value="DNA_MISMATCH_REPAIR_2"/>
    <property type="match status" value="1"/>
</dbReference>
<dbReference type="InterPro" id="IPR007860">
    <property type="entry name" value="DNA_mmatch_repair_MutS_con_dom"/>
</dbReference>
<comment type="subcellular location">
    <subcellularLocation>
        <location evidence="1">Nucleus</location>
    </subcellularLocation>
</comment>
<dbReference type="InterPro" id="IPR007696">
    <property type="entry name" value="DNA_mismatch_repair_MutS_core"/>
</dbReference>
<name>A0AA38WI52_9ASTR</name>